<dbReference type="PANTHER" id="PTHR12276:SF45">
    <property type="entry name" value="CLATHRIN INTERACTOR 1"/>
    <property type="match status" value="1"/>
</dbReference>
<dbReference type="FunFam" id="1.25.40.90:FF:000006">
    <property type="entry name" value="Clathrin interactor 1"/>
    <property type="match status" value="1"/>
</dbReference>
<dbReference type="PROSITE" id="PS50942">
    <property type="entry name" value="ENTH"/>
    <property type="match status" value="1"/>
</dbReference>
<dbReference type="CDD" id="cd16989">
    <property type="entry name" value="ENTH_EpsinR"/>
    <property type="match status" value="1"/>
</dbReference>
<evidence type="ECO:0000313" key="4">
    <source>
        <dbReference type="Proteomes" id="UP000838412"/>
    </source>
</evidence>
<dbReference type="Proteomes" id="UP000838412">
    <property type="component" value="Chromosome 3"/>
</dbReference>
<dbReference type="GO" id="GO:0005886">
    <property type="term" value="C:plasma membrane"/>
    <property type="evidence" value="ECO:0007669"/>
    <property type="project" value="TreeGrafter"/>
</dbReference>
<dbReference type="GO" id="GO:0005543">
    <property type="term" value="F:phospholipid binding"/>
    <property type="evidence" value="ECO:0007669"/>
    <property type="project" value="TreeGrafter"/>
</dbReference>
<name>A0A8J9ZNN9_BRALA</name>
<feature type="region of interest" description="Disordered" evidence="1">
    <location>
        <begin position="534"/>
        <end position="566"/>
    </location>
</feature>
<gene>
    <name evidence="3" type="primary">CLINT1</name>
    <name evidence="3" type="ORF">BLAG_LOCUS14957</name>
</gene>
<dbReference type="InterPro" id="IPR013809">
    <property type="entry name" value="ENTH"/>
</dbReference>
<feature type="compositionally biased region" description="Basic and acidic residues" evidence="1">
    <location>
        <begin position="266"/>
        <end position="292"/>
    </location>
</feature>
<dbReference type="EMBL" id="OV696688">
    <property type="protein sequence ID" value="CAH1256828.1"/>
    <property type="molecule type" value="Genomic_DNA"/>
</dbReference>
<dbReference type="InterPro" id="IPR008942">
    <property type="entry name" value="ENTH_VHS"/>
</dbReference>
<dbReference type="Pfam" id="PF01417">
    <property type="entry name" value="ENTH"/>
    <property type="match status" value="1"/>
</dbReference>
<reference evidence="3" key="1">
    <citation type="submission" date="2022-01" db="EMBL/GenBank/DDBJ databases">
        <authorList>
            <person name="Braso-Vives M."/>
        </authorList>
    </citation>
    <scope>NUCLEOTIDE SEQUENCE</scope>
</reference>
<feature type="region of interest" description="Disordered" evidence="1">
    <location>
        <begin position="471"/>
        <end position="516"/>
    </location>
</feature>
<feature type="region of interest" description="Disordered" evidence="1">
    <location>
        <begin position="146"/>
        <end position="324"/>
    </location>
</feature>
<dbReference type="GO" id="GO:0030125">
    <property type="term" value="C:clathrin vesicle coat"/>
    <property type="evidence" value="ECO:0007669"/>
    <property type="project" value="TreeGrafter"/>
</dbReference>
<proteinExistence type="predicted"/>
<feature type="domain" description="ENTH" evidence="2">
    <location>
        <begin position="13"/>
        <end position="146"/>
    </location>
</feature>
<feature type="compositionally biased region" description="Low complexity" evidence="1">
    <location>
        <begin position="158"/>
        <end position="173"/>
    </location>
</feature>
<evidence type="ECO:0000313" key="3">
    <source>
        <dbReference type="EMBL" id="CAH1256828.1"/>
    </source>
</evidence>
<keyword evidence="4" id="KW-1185">Reference proteome</keyword>
<dbReference type="SUPFAM" id="SSF48464">
    <property type="entry name" value="ENTH/VHS domain"/>
    <property type="match status" value="1"/>
</dbReference>
<dbReference type="GO" id="GO:0030276">
    <property type="term" value="F:clathrin binding"/>
    <property type="evidence" value="ECO:0007669"/>
    <property type="project" value="TreeGrafter"/>
</dbReference>
<feature type="compositionally biased region" description="Low complexity" evidence="1">
    <location>
        <begin position="471"/>
        <end position="494"/>
    </location>
</feature>
<feature type="compositionally biased region" description="Gly residues" evidence="1">
    <location>
        <begin position="245"/>
        <end position="254"/>
    </location>
</feature>
<dbReference type="Gene3D" id="1.25.40.90">
    <property type="match status" value="1"/>
</dbReference>
<dbReference type="SMART" id="SM00273">
    <property type="entry name" value="ENTH"/>
    <property type="match status" value="1"/>
</dbReference>
<dbReference type="AlphaFoldDB" id="A0A8J9ZNN9"/>
<dbReference type="GO" id="GO:0005768">
    <property type="term" value="C:endosome"/>
    <property type="evidence" value="ECO:0007669"/>
    <property type="project" value="TreeGrafter"/>
</dbReference>
<sequence length="703" mass="76299">MWKIREITDKVTNVVMNYSEVEAKVREATNDDEWGPHGTLMSEIAKYTFTYEHFPEVMGMLWKRMLTDPKKNWRRPYKSLLLLSYLVRNGSERVVTSAREHIYDLRQLEDYTFKDELGRDQGINVRQKTKDLIDFIQDDERLRGERKKAKKTKDKYIGMSSDTFDGGSSSSSRYSDKYDPEPRNLSAMKEYDDEIERQNRTRPKFSLPARIFEDSPAGSVGESDEDEGYADEPTNRKGKKWQKDNGGGSGGVSGGDEDAEEAYSDSEDRGSNSFKDEETYESHETTMTTRKERVTKRTSRGKIDLGAAASYGKTAGRTEEGNVPANAVAAKPKNDLDLLVDTAPPVMQPTSPVNSSSGFANFADFNSAPANDGIDPRARTVSQDQGSQALLDLGAPASSQYTPFTSATFPTLSSQGSDFGAFQAVPQSPPEQSYAAFQSTEFSATTSTNMAAANVSNQALLGAMIAPQPMQMMQPMGGQPLQPQPALQPMSQPQFPSLNPQLPPSSVPATSAAEAGTPQPVARLWANTNVNINLDNLSPGRQPERPAQPSMNQLAGQNPMGGMPAGMTSPQQMMSPTSPMGGMPANMAAMPANMAANMGPVTSGMGNMQLGGNPQMMNPMMQQQMGMQQPMMGMQGQMGMQPGMGMGMQGTMGMQPGMQQGMGMQGTMGMQPGMGMGGGMGAVQNPMQQRQDKAFAAFGNFGK</sequence>
<evidence type="ECO:0000259" key="2">
    <source>
        <dbReference type="PROSITE" id="PS50942"/>
    </source>
</evidence>
<dbReference type="PANTHER" id="PTHR12276">
    <property type="entry name" value="EPSIN/ENT-RELATED"/>
    <property type="match status" value="1"/>
</dbReference>
<dbReference type="OrthoDB" id="4033880at2759"/>
<accession>A0A8J9ZNN9</accession>
<evidence type="ECO:0000256" key="1">
    <source>
        <dbReference type="SAM" id="MobiDB-lite"/>
    </source>
</evidence>
<protein>
    <submittedName>
        <fullName evidence="3">CLINT1 protein</fullName>
    </submittedName>
</protein>
<organism evidence="3 4">
    <name type="scientific">Branchiostoma lanceolatum</name>
    <name type="common">Common lancelet</name>
    <name type="synonym">Amphioxus lanceolatum</name>
    <dbReference type="NCBI Taxonomy" id="7740"/>
    <lineage>
        <taxon>Eukaryota</taxon>
        <taxon>Metazoa</taxon>
        <taxon>Chordata</taxon>
        <taxon>Cephalochordata</taxon>
        <taxon>Leptocardii</taxon>
        <taxon>Amphioxiformes</taxon>
        <taxon>Branchiostomatidae</taxon>
        <taxon>Branchiostoma</taxon>
    </lineage>
</organism>
<dbReference type="GO" id="GO:0006897">
    <property type="term" value="P:endocytosis"/>
    <property type="evidence" value="ECO:0007669"/>
    <property type="project" value="TreeGrafter"/>
</dbReference>
<feature type="compositionally biased region" description="Acidic residues" evidence="1">
    <location>
        <begin position="255"/>
        <end position="265"/>
    </location>
</feature>